<keyword evidence="8" id="KW-1185">Reference proteome</keyword>
<dbReference type="OrthoDB" id="9803354at2"/>
<dbReference type="EMBL" id="MTHD01000008">
    <property type="protein sequence ID" value="OMG51726.1"/>
    <property type="molecule type" value="Genomic_DNA"/>
</dbReference>
<keyword evidence="3" id="KW-0663">Pyridoxal phosphate</keyword>
<evidence type="ECO:0000259" key="6">
    <source>
        <dbReference type="Pfam" id="PF00155"/>
    </source>
</evidence>
<evidence type="ECO:0000256" key="4">
    <source>
        <dbReference type="ARBA" id="ARBA00023239"/>
    </source>
</evidence>
<dbReference type="InterPro" id="IPR027619">
    <property type="entry name" value="C-S_lyase_PatB-like"/>
</dbReference>
<dbReference type="RefSeq" id="WP_076097464.1">
    <property type="nucleotide sequence ID" value="NZ_MTHD01000008.1"/>
</dbReference>
<dbReference type="GO" id="GO:0047804">
    <property type="term" value="F:cysteine-S-conjugate beta-lyase activity"/>
    <property type="evidence" value="ECO:0007669"/>
    <property type="project" value="UniProtKB-EC"/>
</dbReference>
<dbReference type="PANTHER" id="PTHR43525:SF1">
    <property type="entry name" value="PROTEIN MALY"/>
    <property type="match status" value="1"/>
</dbReference>
<dbReference type="EC" id="4.4.1.13" evidence="2"/>
<keyword evidence="7" id="KW-0032">Aminotransferase</keyword>
<evidence type="ECO:0000313" key="7">
    <source>
        <dbReference type="EMBL" id="OMG51726.1"/>
    </source>
</evidence>
<evidence type="ECO:0000256" key="1">
    <source>
        <dbReference type="ARBA" id="ARBA00001933"/>
    </source>
</evidence>
<name>A0A1R1HYY0_9RHOO</name>
<feature type="domain" description="Aminotransferase class I/classII large" evidence="6">
    <location>
        <begin position="25"/>
        <end position="369"/>
    </location>
</feature>
<protein>
    <recommendedName>
        <fullName evidence="2">cysteine-S-conjugate beta-lyase</fullName>
        <ecNumber evidence="2">4.4.1.13</ecNumber>
    </recommendedName>
</protein>
<dbReference type="AlphaFoldDB" id="A0A1R1HYY0"/>
<evidence type="ECO:0000256" key="5">
    <source>
        <dbReference type="ARBA" id="ARBA00037974"/>
    </source>
</evidence>
<dbReference type="InterPro" id="IPR004839">
    <property type="entry name" value="Aminotransferase_I/II_large"/>
</dbReference>
<accession>A0A1R1HYY0</accession>
<dbReference type="Proteomes" id="UP000187526">
    <property type="component" value="Unassembled WGS sequence"/>
</dbReference>
<evidence type="ECO:0000256" key="2">
    <source>
        <dbReference type="ARBA" id="ARBA00012224"/>
    </source>
</evidence>
<comment type="similarity">
    <text evidence="5">Belongs to the class-II pyridoxal-phosphate-dependent aminotransferase family. MalY/PatB cystathionine beta-lyase subfamily.</text>
</comment>
<dbReference type="GO" id="GO:0008483">
    <property type="term" value="F:transaminase activity"/>
    <property type="evidence" value="ECO:0007669"/>
    <property type="project" value="UniProtKB-KW"/>
</dbReference>
<keyword evidence="4" id="KW-0456">Lyase</keyword>
<dbReference type="Gene3D" id="3.40.640.10">
    <property type="entry name" value="Type I PLP-dependent aspartate aminotransferase-like (Major domain)"/>
    <property type="match status" value="1"/>
</dbReference>
<proteinExistence type="inferred from homology"/>
<dbReference type="InterPro" id="IPR015421">
    <property type="entry name" value="PyrdxlP-dep_Trfase_major"/>
</dbReference>
<dbReference type="GO" id="GO:0030170">
    <property type="term" value="F:pyridoxal phosphate binding"/>
    <property type="evidence" value="ECO:0007669"/>
    <property type="project" value="InterPro"/>
</dbReference>
<evidence type="ECO:0000313" key="8">
    <source>
        <dbReference type="Proteomes" id="UP000187526"/>
    </source>
</evidence>
<dbReference type="NCBIfam" id="TIGR04350">
    <property type="entry name" value="C_S_lyase_PatB"/>
    <property type="match status" value="1"/>
</dbReference>
<dbReference type="SUPFAM" id="SSF53383">
    <property type="entry name" value="PLP-dependent transferases"/>
    <property type="match status" value="1"/>
</dbReference>
<dbReference type="InterPro" id="IPR051798">
    <property type="entry name" value="Class-II_PLP-Dep_Aminotrans"/>
</dbReference>
<dbReference type="CDD" id="cd00609">
    <property type="entry name" value="AAT_like"/>
    <property type="match status" value="1"/>
</dbReference>
<dbReference type="STRING" id="418702.BJN45_17110"/>
<sequence>MNDFTTVIDRRHGDSIKWGRYAGRDILPLWVADMDFAAPPAVIEAVQRRLAHGVFGYGATPPTLTESVLAHLQAEYSWTIEAEWIVWLPGLVSGLNIACRAIDGDVLTATPIYPPFLSAPRLSGRALHSVDLTCAAGHWQWDKNALQAASTATTRLFLLCHPHNPVGRCWNREELLDLADFAERNDLIVCSDEIHCGLILDTDKQHIPFASLSPEAARRSITLMAPSKTFNIPGLGCAFAVIPDAGLRRRFLRAMDGIVPHVNVLGLAACEAAYRDCGDWHRELLAVLRANRDRVDAAVNGLAGVKTSHVEATYLAWLDVRELGLENPHAHFETHGIGLSEGRDFGAPSWLRLNFGCPPATLDEALRRLAAGCRAA</sequence>
<reference evidence="7 8" key="1">
    <citation type="submission" date="2016-10" db="EMBL/GenBank/DDBJ databases">
        <title>Alkaliphiles isolated from bioreactors.</title>
        <authorList>
            <person name="Salah Z."/>
            <person name="Rout S.P."/>
            <person name="Humphreys P.N."/>
        </authorList>
    </citation>
    <scope>NUCLEOTIDE SEQUENCE [LARGE SCALE GENOMIC DNA]</scope>
    <source>
        <strain evidence="7 8">ZS02</strain>
    </source>
</reference>
<organism evidence="7 8">
    <name type="scientific">Azonexus hydrophilus</name>
    <dbReference type="NCBI Taxonomy" id="418702"/>
    <lineage>
        <taxon>Bacteria</taxon>
        <taxon>Pseudomonadati</taxon>
        <taxon>Pseudomonadota</taxon>
        <taxon>Betaproteobacteria</taxon>
        <taxon>Rhodocyclales</taxon>
        <taxon>Azonexaceae</taxon>
        <taxon>Azonexus</taxon>
    </lineage>
</organism>
<comment type="cofactor">
    <cofactor evidence="1">
        <name>pyridoxal 5'-phosphate</name>
        <dbReference type="ChEBI" id="CHEBI:597326"/>
    </cofactor>
</comment>
<dbReference type="InterPro" id="IPR015422">
    <property type="entry name" value="PyrdxlP-dep_Trfase_small"/>
</dbReference>
<dbReference type="InterPro" id="IPR015424">
    <property type="entry name" value="PyrdxlP-dep_Trfase"/>
</dbReference>
<evidence type="ECO:0000256" key="3">
    <source>
        <dbReference type="ARBA" id="ARBA00022898"/>
    </source>
</evidence>
<dbReference type="Gene3D" id="3.90.1150.10">
    <property type="entry name" value="Aspartate Aminotransferase, domain 1"/>
    <property type="match status" value="1"/>
</dbReference>
<gene>
    <name evidence="7" type="ORF">BJN45_17110</name>
</gene>
<dbReference type="PANTHER" id="PTHR43525">
    <property type="entry name" value="PROTEIN MALY"/>
    <property type="match status" value="1"/>
</dbReference>
<keyword evidence="7" id="KW-0808">Transferase</keyword>
<comment type="caution">
    <text evidence="7">The sequence shown here is derived from an EMBL/GenBank/DDBJ whole genome shotgun (WGS) entry which is preliminary data.</text>
</comment>
<dbReference type="Pfam" id="PF00155">
    <property type="entry name" value="Aminotran_1_2"/>
    <property type="match status" value="1"/>
</dbReference>